<accession>A0A7Z7YFV9</accession>
<feature type="transmembrane region" description="Helical" evidence="1">
    <location>
        <begin position="90"/>
        <end position="113"/>
    </location>
</feature>
<evidence type="ECO:0000313" key="3">
    <source>
        <dbReference type="Proteomes" id="UP000294145"/>
    </source>
</evidence>
<feature type="transmembrane region" description="Helical" evidence="1">
    <location>
        <begin position="133"/>
        <end position="154"/>
    </location>
</feature>
<sequence>MKNRLFFLGFFSAFIPFLNAISYFSIFKKYYFRESIIFYLVLIYVLSVLVYGIFFFDKILTLSAVRFYFGFLVFYVAFKYSDFIFSDTHFRVLCALIILEAVLINTIIDPYVMPNFPDASAYSHFNLGGYQRPYSFSGNASVTSLLMVVLFSLLRFRIGNLIALSFCIAVLSSGVGILSYLILLLSISISFFSISSFFVFMFLSLLLFAFYIFSDVFPIADFSFLSSKISNDYICFLIDFKIDQIKDIYSGFTSLDFFMGNIDNYKRVGMGGDFGWLYFMSGFGFSGLTFIFSFLLCKLNKNNCFPLIMMVIFTLHYPAMFFLAGQVVFGYVLNYKRNTLPTKSWKNHEYNYN</sequence>
<protein>
    <submittedName>
        <fullName evidence="2">Uncharacterized protein</fullName>
    </submittedName>
</protein>
<feature type="transmembrane region" description="Helical" evidence="1">
    <location>
        <begin position="6"/>
        <end position="24"/>
    </location>
</feature>
<feature type="transmembrane region" description="Helical" evidence="1">
    <location>
        <begin position="36"/>
        <end position="54"/>
    </location>
</feature>
<organism evidence="2 3">
    <name type="scientific">Vibrio cholerae</name>
    <dbReference type="NCBI Taxonomy" id="666"/>
    <lineage>
        <taxon>Bacteria</taxon>
        <taxon>Pseudomonadati</taxon>
        <taxon>Pseudomonadota</taxon>
        <taxon>Gammaproteobacteria</taxon>
        <taxon>Vibrionales</taxon>
        <taxon>Vibrionaceae</taxon>
        <taxon>Vibrio</taxon>
    </lineage>
</organism>
<dbReference type="Proteomes" id="UP000294145">
    <property type="component" value="Unassembled WGS sequence"/>
</dbReference>
<dbReference type="AlphaFoldDB" id="A0A7Z7YFV9"/>
<feature type="transmembrane region" description="Helical" evidence="1">
    <location>
        <begin position="189"/>
        <end position="213"/>
    </location>
</feature>
<feature type="transmembrane region" description="Helical" evidence="1">
    <location>
        <begin position="276"/>
        <end position="296"/>
    </location>
</feature>
<gene>
    <name evidence="2" type="ORF">EYB64_05125</name>
</gene>
<evidence type="ECO:0000256" key="1">
    <source>
        <dbReference type="SAM" id="Phobius"/>
    </source>
</evidence>
<keyword evidence="1" id="KW-1133">Transmembrane helix</keyword>
<feature type="transmembrane region" description="Helical" evidence="1">
    <location>
        <begin position="308"/>
        <end position="333"/>
    </location>
</feature>
<dbReference type="RefSeq" id="WP_154581690.1">
    <property type="nucleotide sequence ID" value="NZ_CTBD01000067.1"/>
</dbReference>
<dbReference type="EMBL" id="SISP01000005">
    <property type="protein sequence ID" value="TBM44718.1"/>
    <property type="molecule type" value="Genomic_DNA"/>
</dbReference>
<name>A0A7Z7YFV9_VIBCL</name>
<keyword evidence="1" id="KW-0472">Membrane</keyword>
<reference evidence="2 3" key="1">
    <citation type="submission" date="2019-02" db="EMBL/GenBank/DDBJ databases">
        <title>Genomic plasticity associated with the antimicrobial resistance in Vibrio cholerae.</title>
        <authorList>
            <person name="Verma J."/>
            <person name="Bag S."/>
            <person name="Saha B."/>
            <person name="Kumar P."/>
            <person name="Ghosh T.S."/>
            <person name="Dayal M."/>
            <person name="Senapati T."/>
            <person name="Mehra S."/>
            <person name="Dey P."/>
            <person name="Desigamani A."/>
            <person name="Kumar D."/>
            <person name="Rana P."/>
            <person name="Kumar B."/>
            <person name="Maiti T.K."/>
            <person name="Sharma N.C."/>
            <person name="Bhadra R.K."/>
            <person name="Mutreja A."/>
            <person name="Nair G.B."/>
            <person name="Ramamurthy T."/>
            <person name="Das B."/>
        </authorList>
    </citation>
    <scope>NUCLEOTIDE SEQUENCE [LARGE SCALE GENOMIC DNA]</scope>
    <source>
        <strain evidence="2 3">IDH06781</strain>
    </source>
</reference>
<proteinExistence type="predicted"/>
<feature type="transmembrane region" description="Helical" evidence="1">
    <location>
        <begin position="60"/>
        <end position="78"/>
    </location>
</feature>
<comment type="caution">
    <text evidence="2">The sequence shown here is derived from an EMBL/GenBank/DDBJ whole genome shotgun (WGS) entry which is preliminary data.</text>
</comment>
<feature type="transmembrane region" description="Helical" evidence="1">
    <location>
        <begin position="161"/>
        <end position="183"/>
    </location>
</feature>
<evidence type="ECO:0000313" key="2">
    <source>
        <dbReference type="EMBL" id="TBM44718.1"/>
    </source>
</evidence>
<keyword evidence="1" id="KW-0812">Transmembrane</keyword>